<dbReference type="SUPFAM" id="SSF50370">
    <property type="entry name" value="Ricin B-like lectins"/>
    <property type="match status" value="1"/>
</dbReference>
<sequence>MEIVIERRLNVEKPRGAVRLTPDAGFLPCSCAIYRSVSGYDVRRRGHLRPPIQICWTINEAGRVQGNTIVETAMFSSALFAFVCLSLSAAAVEIQSSNSAFFNAGIQGCIAVADNADGEPLIIHNCNTEDLANQDWDVSFFGRVPVGPQQIKIFGDKCIDVKDGVNADGTKLQIWSCVQGSKNQQWISLTDSTFQWSGTNKCIDLSDGKITDGNVLQLWTCDSNNSNQKWFGAPNPDTVRAGVHLAGGDGEQPDS</sequence>
<accession>A0AAD7EAI6</accession>
<evidence type="ECO:0000259" key="1">
    <source>
        <dbReference type="SMART" id="SM00458"/>
    </source>
</evidence>
<name>A0AAD7EAI6_9AGAR</name>
<comment type="caution">
    <text evidence="2">The sequence shown here is derived from an EMBL/GenBank/DDBJ whole genome shotgun (WGS) entry which is preliminary data.</text>
</comment>
<dbReference type="AlphaFoldDB" id="A0AAD7EAI6"/>
<dbReference type="Pfam" id="PF00652">
    <property type="entry name" value="Ricin_B_lectin"/>
    <property type="match status" value="1"/>
</dbReference>
<evidence type="ECO:0000313" key="2">
    <source>
        <dbReference type="EMBL" id="KAJ7305568.1"/>
    </source>
</evidence>
<dbReference type="Gene3D" id="2.80.10.50">
    <property type="match status" value="1"/>
</dbReference>
<evidence type="ECO:0000313" key="3">
    <source>
        <dbReference type="Proteomes" id="UP001218218"/>
    </source>
</evidence>
<dbReference type="SMART" id="SM00458">
    <property type="entry name" value="RICIN"/>
    <property type="match status" value="1"/>
</dbReference>
<proteinExistence type="predicted"/>
<gene>
    <name evidence="2" type="ORF">DFH08DRAFT_520070</name>
</gene>
<keyword evidence="3" id="KW-1185">Reference proteome</keyword>
<dbReference type="Proteomes" id="UP001218218">
    <property type="component" value="Unassembled WGS sequence"/>
</dbReference>
<reference evidence="2" key="1">
    <citation type="submission" date="2023-03" db="EMBL/GenBank/DDBJ databases">
        <title>Massive genome expansion in bonnet fungi (Mycena s.s.) driven by repeated elements and novel gene families across ecological guilds.</title>
        <authorList>
            <consortium name="Lawrence Berkeley National Laboratory"/>
            <person name="Harder C.B."/>
            <person name="Miyauchi S."/>
            <person name="Viragh M."/>
            <person name="Kuo A."/>
            <person name="Thoen E."/>
            <person name="Andreopoulos B."/>
            <person name="Lu D."/>
            <person name="Skrede I."/>
            <person name="Drula E."/>
            <person name="Henrissat B."/>
            <person name="Morin E."/>
            <person name="Kohler A."/>
            <person name="Barry K."/>
            <person name="LaButti K."/>
            <person name="Morin E."/>
            <person name="Salamov A."/>
            <person name="Lipzen A."/>
            <person name="Mereny Z."/>
            <person name="Hegedus B."/>
            <person name="Baldrian P."/>
            <person name="Stursova M."/>
            <person name="Weitz H."/>
            <person name="Taylor A."/>
            <person name="Grigoriev I.V."/>
            <person name="Nagy L.G."/>
            <person name="Martin F."/>
            <person name="Kauserud H."/>
        </authorList>
    </citation>
    <scope>NUCLEOTIDE SEQUENCE</scope>
    <source>
        <strain evidence="2">CBHHK002</strain>
    </source>
</reference>
<dbReference type="InterPro" id="IPR000772">
    <property type="entry name" value="Ricin_B_lectin"/>
</dbReference>
<dbReference type="InterPro" id="IPR035992">
    <property type="entry name" value="Ricin_B-like_lectins"/>
</dbReference>
<dbReference type="EMBL" id="JARIHO010000096">
    <property type="protein sequence ID" value="KAJ7305568.1"/>
    <property type="molecule type" value="Genomic_DNA"/>
</dbReference>
<protein>
    <submittedName>
        <fullName evidence="2">Ricin B lectin domain-containing protein</fullName>
    </submittedName>
</protein>
<feature type="domain" description="Ricin B lectin" evidence="1">
    <location>
        <begin position="98"/>
        <end position="233"/>
    </location>
</feature>
<dbReference type="PROSITE" id="PS50231">
    <property type="entry name" value="RICIN_B_LECTIN"/>
    <property type="match status" value="1"/>
</dbReference>
<organism evidence="2 3">
    <name type="scientific">Mycena albidolilacea</name>
    <dbReference type="NCBI Taxonomy" id="1033008"/>
    <lineage>
        <taxon>Eukaryota</taxon>
        <taxon>Fungi</taxon>
        <taxon>Dikarya</taxon>
        <taxon>Basidiomycota</taxon>
        <taxon>Agaricomycotina</taxon>
        <taxon>Agaricomycetes</taxon>
        <taxon>Agaricomycetidae</taxon>
        <taxon>Agaricales</taxon>
        <taxon>Marasmiineae</taxon>
        <taxon>Mycenaceae</taxon>
        <taxon>Mycena</taxon>
    </lineage>
</organism>